<feature type="domain" description="Glycosyl hydrolase family 32 C-terminal" evidence="6">
    <location>
        <begin position="369"/>
        <end position="451"/>
    </location>
</feature>
<dbReference type="Gene3D" id="2.115.10.20">
    <property type="entry name" value="Glycosyl hydrolase domain, family 43"/>
    <property type="match status" value="1"/>
</dbReference>
<name>D0MFQ4_RHOM4</name>
<evidence type="ECO:0000259" key="5">
    <source>
        <dbReference type="Pfam" id="PF00251"/>
    </source>
</evidence>
<dbReference type="GO" id="GO:0005737">
    <property type="term" value="C:cytoplasm"/>
    <property type="evidence" value="ECO:0007669"/>
    <property type="project" value="TreeGrafter"/>
</dbReference>
<sequence>MARDRWPRPLLHFAPPQGFMNDPNGLVYHRGRYHLFYQHNPYAPVWGHMSWGHAVGPSLLDWEDRPVALPEQPDYMVFSGSAVVDRDNTAGFGADALVAVYTAHYRDDREAQCLAYSLDGGERWTFYEGNPVLVDGERPHVRDPQVFRYEPGGYWVMAVARADDRQVAFYASDDLKRWELLSTFGPAGCWQEAPHWECPALLELPVDGSDRTHWLLKVDVDGGAPTGGSGAQYFTGYFDGVRFVPDDPPETVRWVEAGPDFYAAQAFNHMPDGRRVWLGWMNNWRYANALPTYPWRGMLTIPRALSMVEVKGRHHLVQRPCRECYARMQPVEAPQTGRSFPLPEAGLLRLRMRTGGPWHVRFFTGTTPGVVVGYDTENRRLFLDRRAAGRTDFSPDFPGRFEALLPPDAPEELDLEILFDLYSLEVFAPQARLVLSALVFPAPGDCAVVIHDEGETIREVLLCGYADASASAG</sequence>
<feature type="domain" description="Glycosyl hydrolase family 32 N-terminal" evidence="5">
    <location>
        <begin position="12"/>
        <end position="320"/>
    </location>
</feature>
<reference evidence="7 8" key="1">
    <citation type="journal article" date="2009" name="Stand. Genomic Sci.">
        <title>Complete genome sequence of Rhodothermus marinus type strain (R-10).</title>
        <authorList>
            <person name="Nolan M."/>
            <person name="Tindall B.J."/>
            <person name="Pomrenke H."/>
            <person name="Lapidus A."/>
            <person name="Copeland A."/>
            <person name="Glavina Del Rio T."/>
            <person name="Lucas S."/>
            <person name="Chen F."/>
            <person name="Tice H."/>
            <person name="Cheng J.F."/>
            <person name="Saunders E."/>
            <person name="Han C."/>
            <person name="Bruce D."/>
            <person name="Goodwin L."/>
            <person name="Chain P."/>
            <person name="Pitluck S."/>
            <person name="Ovchinikova G."/>
            <person name="Pati A."/>
            <person name="Ivanova N."/>
            <person name="Mavromatis K."/>
            <person name="Chen A."/>
            <person name="Palaniappan K."/>
            <person name="Land M."/>
            <person name="Hauser L."/>
            <person name="Chang Y.J."/>
            <person name="Jeffries C.D."/>
            <person name="Brettin T."/>
            <person name="Goker M."/>
            <person name="Bristow J."/>
            <person name="Eisen J.A."/>
            <person name="Markowitz V."/>
            <person name="Hugenholtz P."/>
            <person name="Kyrpides N.C."/>
            <person name="Klenk H.P."/>
            <person name="Detter J.C."/>
        </authorList>
    </citation>
    <scope>NUCLEOTIDE SEQUENCE [LARGE SCALE GENOMIC DNA]</scope>
    <source>
        <strain evidence="8">ATCC 43812 / DSM 4252 / R-10</strain>
    </source>
</reference>
<keyword evidence="2 4" id="KW-0378">Hydrolase</keyword>
<dbReference type="Pfam" id="PF08244">
    <property type="entry name" value="Glyco_hydro_32C"/>
    <property type="match status" value="1"/>
</dbReference>
<dbReference type="HOGENOM" id="CLU_001528_3_1_10"/>
<proteinExistence type="inferred from homology"/>
<dbReference type="InterPro" id="IPR018053">
    <property type="entry name" value="Glyco_hydro_32_AS"/>
</dbReference>
<evidence type="ECO:0000256" key="1">
    <source>
        <dbReference type="ARBA" id="ARBA00009902"/>
    </source>
</evidence>
<dbReference type="GO" id="GO:0005987">
    <property type="term" value="P:sucrose catabolic process"/>
    <property type="evidence" value="ECO:0007669"/>
    <property type="project" value="TreeGrafter"/>
</dbReference>
<evidence type="ECO:0000256" key="3">
    <source>
        <dbReference type="ARBA" id="ARBA00023295"/>
    </source>
</evidence>
<evidence type="ECO:0000313" key="8">
    <source>
        <dbReference type="Proteomes" id="UP000002221"/>
    </source>
</evidence>
<dbReference type="InterPro" id="IPR023296">
    <property type="entry name" value="Glyco_hydro_beta-prop_sf"/>
</dbReference>
<dbReference type="EMBL" id="CP001807">
    <property type="protein sequence ID" value="ACY47581.1"/>
    <property type="molecule type" value="Genomic_DNA"/>
</dbReference>
<dbReference type="PANTHER" id="PTHR42800">
    <property type="entry name" value="EXOINULINASE INUD (AFU_ORTHOLOGUE AFUA_5G00480)"/>
    <property type="match status" value="1"/>
</dbReference>
<dbReference type="Gene3D" id="2.60.120.560">
    <property type="entry name" value="Exo-inulinase, domain 1"/>
    <property type="match status" value="1"/>
</dbReference>
<keyword evidence="8" id="KW-1185">Reference proteome</keyword>
<dbReference type="CDD" id="cd18622">
    <property type="entry name" value="GH32_Inu-like"/>
    <property type="match status" value="1"/>
</dbReference>
<dbReference type="RefSeq" id="WP_012843193.1">
    <property type="nucleotide sequence ID" value="NC_013501.1"/>
</dbReference>
<dbReference type="AlphaFoldDB" id="D0MFQ4"/>
<keyword evidence="3 4" id="KW-0326">Glycosidase</keyword>
<dbReference type="PANTHER" id="PTHR42800:SF1">
    <property type="entry name" value="EXOINULINASE INUD (AFU_ORTHOLOGUE AFUA_5G00480)"/>
    <property type="match status" value="1"/>
</dbReference>
<evidence type="ECO:0000256" key="2">
    <source>
        <dbReference type="ARBA" id="ARBA00022801"/>
    </source>
</evidence>
<dbReference type="EC" id="3.2.1.65" evidence="7"/>
<protein>
    <submittedName>
        <fullName evidence="7">Levanase</fullName>
        <ecNumber evidence="7">3.2.1.65</ecNumber>
    </submittedName>
</protein>
<dbReference type="KEGG" id="rmr:Rmar_0683"/>
<dbReference type="Proteomes" id="UP000002221">
    <property type="component" value="Chromosome"/>
</dbReference>
<evidence type="ECO:0000259" key="6">
    <source>
        <dbReference type="Pfam" id="PF08244"/>
    </source>
</evidence>
<dbReference type="OrthoDB" id="9759709at2"/>
<dbReference type="Pfam" id="PF00251">
    <property type="entry name" value="Glyco_hydro_32N"/>
    <property type="match status" value="1"/>
</dbReference>
<organism evidence="7 8">
    <name type="scientific">Rhodothermus marinus (strain ATCC 43812 / DSM 4252 / R-10)</name>
    <name type="common">Rhodothermus obamensis</name>
    <dbReference type="NCBI Taxonomy" id="518766"/>
    <lineage>
        <taxon>Bacteria</taxon>
        <taxon>Pseudomonadati</taxon>
        <taxon>Rhodothermota</taxon>
        <taxon>Rhodothermia</taxon>
        <taxon>Rhodothermales</taxon>
        <taxon>Rhodothermaceae</taxon>
        <taxon>Rhodothermus</taxon>
    </lineage>
</organism>
<evidence type="ECO:0000256" key="4">
    <source>
        <dbReference type="RuleBase" id="RU362110"/>
    </source>
</evidence>
<dbReference type="InterPro" id="IPR013320">
    <property type="entry name" value="ConA-like_dom_sf"/>
</dbReference>
<comment type="similarity">
    <text evidence="1 4">Belongs to the glycosyl hydrolase 32 family.</text>
</comment>
<dbReference type="CAZy" id="GH32">
    <property type="family name" value="Glycoside Hydrolase Family 32"/>
</dbReference>
<dbReference type="InterPro" id="IPR001362">
    <property type="entry name" value="Glyco_hydro_32"/>
</dbReference>
<gene>
    <name evidence="7" type="ordered locus">Rmar_0683</name>
</gene>
<dbReference type="eggNOG" id="COG1621">
    <property type="taxonomic scope" value="Bacteria"/>
</dbReference>
<dbReference type="GO" id="GO:0031219">
    <property type="term" value="F:levanase activity"/>
    <property type="evidence" value="ECO:0007669"/>
    <property type="project" value="UniProtKB-EC"/>
</dbReference>
<evidence type="ECO:0000313" key="7">
    <source>
        <dbReference type="EMBL" id="ACY47581.1"/>
    </source>
</evidence>
<dbReference type="InterPro" id="IPR013148">
    <property type="entry name" value="Glyco_hydro_32_N"/>
</dbReference>
<accession>D0MFQ4</accession>
<dbReference type="SUPFAM" id="SSF49899">
    <property type="entry name" value="Concanavalin A-like lectins/glucanases"/>
    <property type="match status" value="1"/>
</dbReference>
<dbReference type="InterPro" id="IPR013189">
    <property type="entry name" value="Glyco_hydro_32_C"/>
</dbReference>
<dbReference type="PROSITE" id="PS00609">
    <property type="entry name" value="GLYCOSYL_HYDROL_F32"/>
    <property type="match status" value="1"/>
</dbReference>
<dbReference type="STRING" id="518766.Rmar_0683"/>
<dbReference type="GO" id="GO:0004575">
    <property type="term" value="F:sucrose alpha-glucosidase activity"/>
    <property type="evidence" value="ECO:0007669"/>
    <property type="project" value="TreeGrafter"/>
</dbReference>
<dbReference type="SUPFAM" id="SSF75005">
    <property type="entry name" value="Arabinanase/levansucrase/invertase"/>
    <property type="match status" value="1"/>
</dbReference>
<dbReference type="SMART" id="SM00640">
    <property type="entry name" value="Glyco_32"/>
    <property type="match status" value="1"/>
</dbReference>